<evidence type="ECO:0008006" key="4">
    <source>
        <dbReference type="Google" id="ProtNLM"/>
    </source>
</evidence>
<organism evidence="2 3">
    <name type="scientific">Falsiroseomonas bella</name>
    <dbReference type="NCBI Taxonomy" id="2184016"/>
    <lineage>
        <taxon>Bacteria</taxon>
        <taxon>Pseudomonadati</taxon>
        <taxon>Pseudomonadota</taxon>
        <taxon>Alphaproteobacteria</taxon>
        <taxon>Acetobacterales</taxon>
        <taxon>Roseomonadaceae</taxon>
        <taxon>Falsiroseomonas</taxon>
    </lineage>
</organism>
<dbReference type="EMBL" id="QGNA01000003">
    <property type="protein sequence ID" value="PWS36413.1"/>
    <property type="molecule type" value="Genomic_DNA"/>
</dbReference>
<evidence type="ECO:0000313" key="2">
    <source>
        <dbReference type="EMBL" id="PWS36413.1"/>
    </source>
</evidence>
<keyword evidence="3" id="KW-1185">Reference proteome</keyword>
<dbReference type="Proteomes" id="UP000245765">
    <property type="component" value="Unassembled WGS sequence"/>
</dbReference>
<evidence type="ECO:0000313" key="3">
    <source>
        <dbReference type="Proteomes" id="UP000245765"/>
    </source>
</evidence>
<proteinExistence type="predicted"/>
<protein>
    <recommendedName>
        <fullName evidence="4">Autotransporter domain-containing protein</fullName>
    </recommendedName>
</protein>
<sequence>MRLGVRAGPLRASALALPLAVLLPTFPLCAQPVGGGTGLGDIRDELAGRLEALRSSLRARPGGVLGLMGYSMVPDGSANAVQVDRSTVSGGSDDGADTTLTLSQFGFGFTWSEAFPLFTEIYGGYARYDPRAVFSGTGTRRTPLRWNNFTTTVGIGYDIRIAENLWLRPIVNFAGGYAAGDASLFAQFIKYRTDLDIAALTDRHVNVWGVGGALMLAYYDYRPERDIDVELRYTQLRLETFGDTLPAATGSSTAETIGLWARYRWPTGREVFGRPLRWVLDGSATSYLGDQREAIGFAWSAKFGGGIEFDTGRWELGAMGINLNRVRLIGRYFIGDDNITGYSIGIGMSF</sequence>
<feature type="chain" id="PRO_5016455049" description="Autotransporter domain-containing protein" evidence="1">
    <location>
        <begin position="31"/>
        <end position="350"/>
    </location>
</feature>
<reference evidence="3" key="1">
    <citation type="submission" date="2018-05" db="EMBL/GenBank/DDBJ databases">
        <authorList>
            <person name="Du Z."/>
            <person name="Wang X."/>
        </authorList>
    </citation>
    <scope>NUCLEOTIDE SEQUENCE [LARGE SCALE GENOMIC DNA]</scope>
    <source>
        <strain evidence="3">CQN31</strain>
    </source>
</reference>
<accession>A0A317FD23</accession>
<comment type="caution">
    <text evidence="2">The sequence shown here is derived from an EMBL/GenBank/DDBJ whole genome shotgun (WGS) entry which is preliminary data.</text>
</comment>
<name>A0A317FD23_9PROT</name>
<keyword evidence="1" id="KW-0732">Signal</keyword>
<evidence type="ECO:0000256" key="1">
    <source>
        <dbReference type="SAM" id="SignalP"/>
    </source>
</evidence>
<feature type="signal peptide" evidence="1">
    <location>
        <begin position="1"/>
        <end position="30"/>
    </location>
</feature>
<dbReference type="AlphaFoldDB" id="A0A317FD23"/>
<gene>
    <name evidence="2" type="ORF">DFH01_14735</name>
</gene>